<dbReference type="Proteomes" id="UP000053573">
    <property type="component" value="Unassembled WGS sequence"/>
</dbReference>
<feature type="chain" id="PRO_5005199661" evidence="2">
    <location>
        <begin position="20"/>
        <end position="71"/>
    </location>
</feature>
<feature type="transmembrane region" description="Helical" evidence="1">
    <location>
        <begin position="50"/>
        <end position="69"/>
    </location>
</feature>
<gene>
    <name evidence="3" type="ORF">EMPG_13674</name>
</gene>
<proteinExistence type="predicted"/>
<evidence type="ECO:0000256" key="1">
    <source>
        <dbReference type="SAM" id="Phobius"/>
    </source>
</evidence>
<evidence type="ECO:0000313" key="3">
    <source>
        <dbReference type="EMBL" id="KLJ11036.1"/>
    </source>
</evidence>
<keyword evidence="2" id="KW-0732">Signal</keyword>
<keyword evidence="4" id="KW-1185">Reference proteome</keyword>
<organism evidence="3 4">
    <name type="scientific">Blastomyces silverae</name>
    <dbReference type="NCBI Taxonomy" id="2060906"/>
    <lineage>
        <taxon>Eukaryota</taxon>
        <taxon>Fungi</taxon>
        <taxon>Dikarya</taxon>
        <taxon>Ascomycota</taxon>
        <taxon>Pezizomycotina</taxon>
        <taxon>Eurotiomycetes</taxon>
        <taxon>Eurotiomycetidae</taxon>
        <taxon>Onygenales</taxon>
        <taxon>Ajellomycetaceae</taxon>
        <taxon>Blastomyces</taxon>
    </lineage>
</organism>
<name>A0A0H1BPD5_9EURO</name>
<reference evidence="4" key="1">
    <citation type="journal article" date="2015" name="PLoS Genet.">
        <title>The dynamic genome and transcriptome of the human fungal pathogen Blastomyces and close relative Emmonsia.</title>
        <authorList>
            <person name="Munoz J.F."/>
            <person name="Gauthier G.M."/>
            <person name="Desjardins C.A."/>
            <person name="Gallo J.E."/>
            <person name="Holder J."/>
            <person name="Sullivan T.D."/>
            <person name="Marty A.J."/>
            <person name="Carmen J.C."/>
            <person name="Chen Z."/>
            <person name="Ding L."/>
            <person name="Gujja S."/>
            <person name="Magrini V."/>
            <person name="Misas E."/>
            <person name="Mitreva M."/>
            <person name="Priest M."/>
            <person name="Saif S."/>
            <person name="Whiston E.A."/>
            <person name="Young S."/>
            <person name="Zeng Q."/>
            <person name="Goldman W.E."/>
            <person name="Mardis E.R."/>
            <person name="Taylor J.W."/>
            <person name="McEwen J.G."/>
            <person name="Clay O.K."/>
            <person name="Klein B.S."/>
            <person name="Cuomo C.A."/>
        </authorList>
    </citation>
    <scope>NUCLEOTIDE SEQUENCE [LARGE SCALE GENOMIC DNA]</scope>
    <source>
        <strain evidence="4">UAMH 139</strain>
    </source>
</reference>
<dbReference type="OrthoDB" id="4187706at2759"/>
<dbReference type="EMBL" id="LDEV01001769">
    <property type="protein sequence ID" value="KLJ11036.1"/>
    <property type="molecule type" value="Genomic_DNA"/>
</dbReference>
<sequence>MKLNLLLFCLFAGLTPILGAPEMEKKAATNSLDTSPATKGNGDVLANGTIIFFSPIFLSASVSIWAGILQI</sequence>
<dbReference type="AlphaFoldDB" id="A0A0H1BPD5"/>
<accession>A0A0H1BPD5</accession>
<comment type="caution">
    <text evidence="3">The sequence shown here is derived from an EMBL/GenBank/DDBJ whole genome shotgun (WGS) entry which is preliminary data.</text>
</comment>
<evidence type="ECO:0000256" key="2">
    <source>
        <dbReference type="SAM" id="SignalP"/>
    </source>
</evidence>
<keyword evidence="1" id="KW-1133">Transmembrane helix</keyword>
<keyword evidence="1" id="KW-0472">Membrane</keyword>
<keyword evidence="1" id="KW-0812">Transmembrane</keyword>
<protein>
    <submittedName>
        <fullName evidence="3">Uncharacterized protein</fullName>
    </submittedName>
</protein>
<evidence type="ECO:0000313" key="4">
    <source>
        <dbReference type="Proteomes" id="UP000053573"/>
    </source>
</evidence>
<feature type="signal peptide" evidence="2">
    <location>
        <begin position="1"/>
        <end position="19"/>
    </location>
</feature>